<evidence type="ECO:0000313" key="1">
    <source>
        <dbReference type="EMBL" id="EHY88004.1"/>
    </source>
</evidence>
<name>H8GF60_9PSEU</name>
<dbReference type="Proteomes" id="UP000004705">
    <property type="component" value="Chromosome"/>
</dbReference>
<reference evidence="1 2" key="1">
    <citation type="journal article" date="2012" name="Stand. Genomic Sci.">
        <title>Genome sequence of the soil bacterium Saccharomonospora azurea type strain (NA-128(T)).</title>
        <authorList>
            <person name="Klenk H.P."/>
            <person name="Held B."/>
            <person name="Lucas S."/>
            <person name="Lapidus A."/>
            <person name="Copeland A."/>
            <person name="Hammon N."/>
            <person name="Pitluck S."/>
            <person name="Goodwin L.A."/>
            <person name="Han C."/>
            <person name="Tapia R."/>
            <person name="Brambilla E.M."/>
            <person name="Potter G."/>
            <person name="Land M."/>
            <person name="Ivanova N."/>
            <person name="Rohde M."/>
            <person name="Goker M."/>
            <person name="Detter J.C."/>
            <person name="Kyrpides N.C."/>
            <person name="Woyke T."/>
        </authorList>
    </citation>
    <scope>NUCLEOTIDE SEQUENCE [LARGE SCALE GENOMIC DNA]</scope>
    <source>
        <strain evidence="1 2">NA-128</strain>
    </source>
</reference>
<sequence>MTASEATERDLTRRVGFMLLDAVDGDWLRIDLMCKVVSEAHDLALTVLLSDGTSPVVPLPEAILDPVLQLRQTMYRAGRGTWFSARWLLEPPGRMNLTYNLDWDPLWEPRLPASSWRADLDAFPRDDEHMPDWLRVKLAEPDEGDEIDD</sequence>
<dbReference type="HOGENOM" id="CLU_129307_0_0_11"/>
<gene>
    <name evidence="1" type="ORF">SacazDRAFT_01062</name>
</gene>
<organism evidence="1 2">
    <name type="scientific">Saccharomonospora azurea NA-128</name>
    <dbReference type="NCBI Taxonomy" id="882081"/>
    <lineage>
        <taxon>Bacteria</taxon>
        <taxon>Bacillati</taxon>
        <taxon>Actinomycetota</taxon>
        <taxon>Actinomycetes</taxon>
        <taxon>Pseudonocardiales</taxon>
        <taxon>Pseudonocardiaceae</taxon>
        <taxon>Saccharomonospora</taxon>
    </lineage>
</organism>
<proteinExistence type="predicted"/>
<evidence type="ECO:0000313" key="2">
    <source>
        <dbReference type="Proteomes" id="UP000004705"/>
    </source>
</evidence>
<dbReference type="AlphaFoldDB" id="H8GF60"/>
<dbReference type="SUPFAM" id="SSF160424">
    <property type="entry name" value="BH3703-like"/>
    <property type="match status" value="1"/>
</dbReference>
<dbReference type="EMBL" id="CM001466">
    <property type="protein sequence ID" value="EHY88004.1"/>
    <property type="molecule type" value="Genomic_DNA"/>
</dbReference>
<protein>
    <submittedName>
        <fullName evidence="1">Uncharacterized protein</fullName>
    </submittedName>
</protein>
<keyword evidence="2" id="KW-1185">Reference proteome</keyword>
<dbReference type="InterPro" id="IPR036170">
    <property type="entry name" value="YezG-like_sf"/>
</dbReference>
<accession>H8GF60</accession>